<sequence length="76" mass="8044">MGRRGETRPVCSSAGAASWSGGQLAASRAGVSAPRDDGTPMTDQCRMHLIAPEETKGLFHKTIVQSGACVFRLRNV</sequence>
<dbReference type="EMBL" id="LMTR01000071">
    <property type="protein sequence ID" value="KWT66768.1"/>
    <property type="molecule type" value="Genomic_DNA"/>
</dbReference>
<evidence type="ECO:0000256" key="1">
    <source>
        <dbReference type="SAM" id="MobiDB-lite"/>
    </source>
</evidence>
<reference evidence="2 3" key="1">
    <citation type="submission" date="2015-10" db="EMBL/GenBank/DDBJ databases">
        <title>Transcriptomic analysis of a linuron degrading triple-species bacterial consortium.</title>
        <authorList>
            <person name="Albers P."/>
        </authorList>
    </citation>
    <scope>NUCLEOTIDE SEQUENCE [LARGE SCALE GENOMIC DNA]</scope>
    <source>
        <strain evidence="2 3">WDL6</strain>
    </source>
</reference>
<keyword evidence="3" id="KW-1185">Reference proteome</keyword>
<dbReference type="AlphaFoldDB" id="A0A109BDG5"/>
<dbReference type="STRING" id="121290.APY04_2175"/>
<gene>
    <name evidence="2" type="ORF">APY04_2175</name>
</gene>
<proteinExistence type="predicted"/>
<protein>
    <submittedName>
        <fullName evidence="2">Uncharacterized protein</fullName>
    </submittedName>
</protein>
<accession>A0A109BDG5</accession>
<comment type="caution">
    <text evidence="2">The sequence shown here is derived from an EMBL/GenBank/DDBJ whole genome shotgun (WGS) entry which is preliminary data.</text>
</comment>
<name>A0A109BDG5_HYPSL</name>
<feature type="compositionally biased region" description="Low complexity" evidence="1">
    <location>
        <begin position="12"/>
        <end position="27"/>
    </location>
</feature>
<feature type="region of interest" description="Disordered" evidence="1">
    <location>
        <begin position="1"/>
        <end position="43"/>
    </location>
</feature>
<dbReference type="Proteomes" id="UP000059074">
    <property type="component" value="Unassembled WGS sequence"/>
</dbReference>
<evidence type="ECO:0000313" key="2">
    <source>
        <dbReference type="EMBL" id="KWT66768.1"/>
    </source>
</evidence>
<dbReference type="PATRIC" id="fig|121290.4.peg.2374"/>
<organism evidence="2 3">
    <name type="scientific">Hyphomicrobium sulfonivorans</name>
    <dbReference type="NCBI Taxonomy" id="121290"/>
    <lineage>
        <taxon>Bacteria</taxon>
        <taxon>Pseudomonadati</taxon>
        <taxon>Pseudomonadota</taxon>
        <taxon>Alphaproteobacteria</taxon>
        <taxon>Hyphomicrobiales</taxon>
        <taxon>Hyphomicrobiaceae</taxon>
        <taxon>Hyphomicrobium</taxon>
    </lineage>
</organism>
<evidence type="ECO:0000313" key="3">
    <source>
        <dbReference type="Proteomes" id="UP000059074"/>
    </source>
</evidence>